<dbReference type="InterPro" id="IPR003591">
    <property type="entry name" value="Leu-rich_rpt_typical-subtyp"/>
</dbReference>
<gene>
    <name evidence="16" type="primary">XA21_29</name>
    <name evidence="16" type="ORF">CK203_100559</name>
</gene>
<dbReference type="PRINTS" id="PR00019">
    <property type="entry name" value="LEURICHRPT"/>
</dbReference>
<feature type="transmembrane region" description="Helical" evidence="13">
    <location>
        <begin position="464"/>
        <end position="487"/>
    </location>
</feature>
<dbReference type="FunFam" id="3.80.10.10:FF:000095">
    <property type="entry name" value="LRR receptor-like serine/threonine-protein kinase GSO1"/>
    <property type="match status" value="1"/>
</dbReference>
<dbReference type="PANTHER" id="PTHR27008">
    <property type="entry name" value="OS04G0122200 PROTEIN"/>
    <property type="match status" value="1"/>
</dbReference>
<comment type="caution">
    <text evidence="16">The sequence shown here is derived from an EMBL/GenBank/DDBJ whole genome shotgun (WGS) entry which is preliminary data.</text>
</comment>
<keyword evidence="8" id="KW-0067">ATP-binding</keyword>
<comment type="subcellular location">
    <subcellularLocation>
        <location evidence="1">Membrane</location>
        <topology evidence="1">Single-pass type I membrane protein</topology>
    </subcellularLocation>
</comment>
<dbReference type="InterPro" id="IPR001611">
    <property type="entry name" value="Leu-rich_rpt"/>
</dbReference>
<accession>A0A438FIU7</accession>
<dbReference type="PROSITE" id="PS50011">
    <property type="entry name" value="PROTEIN_KINASE_DOM"/>
    <property type="match status" value="1"/>
</dbReference>
<dbReference type="Gene3D" id="3.30.200.20">
    <property type="entry name" value="Phosphorylase Kinase, domain 1"/>
    <property type="match status" value="1"/>
</dbReference>
<evidence type="ECO:0000256" key="14">
    <source>
        <dbReference type="SAM" id="SignalP"/>
    </source>
</evidence>
<keyword evidence="11 16" id="KW-0675">Receptor</keyword>
<evidence type="ECO:0000256" key="3">
    <source>
        <dbReference type="ARBA" id="ARBA00022614"/>
    </source>
</evidence>
<evidence type="ECO:0000256" key="13">
    <source>
        <dbReference type="SAM" id="Phobius"/>
    </source>
</evidence>
<dbReference type="InterPro" id="IPR032675">
    <property type="entry name" value="LRR_dom_sf"/>
</dbReference>
<keyword evidence="7" id="KW-0547">Nucleotide-binding</keyword>
<evidence type="ECO:0000313" key="17">
    <source>
        <dbReference type="Proteomes" id="UP000288805"/>
    </source>
</evidence>
<dbReference type="PROSITE" id="PS51450">
    <property type="entry name" value="LRR"/>
    <property type="match status" value="1"/>
</dbReference>
<dbReference type="EMBL" id="QGNW01000874">
    <property type="protein sequence ID" value="RVW59892.1"/>
    <property type="molecule type" value="Genomic_DNA"/>
</dbReference>
<evidence type="ECO:0000256" key="10">
    <source>
        <dbReference type="ARBA" id="ARBA00023136"/>
    </source>
</evidence>
<dbReference type="FunFam" id="3.80.10.10:FF:000101">
    <property type="entry name" value="LRR receptor-like serine/threonine-protein kinase ERECTA"/>
    <property type="match status" value="1"/>
</dbReference>
<dbReference type="Pfam" id="PF00560">
    <property type="entry name" value="LRR_1"/>
    <property type="match status" value="2"/>
</dbReference>
<keyword evidence="3" id="KW-0433">Leucine-rich repeat</keyword>
<evidence type="ECO:0000259" key="15">
    <source>
        <dbReference type="PROSITE" id="PS50011"/>
    </source>
</evidence>
<keyword evidence="10 13" id="KW-0472">Membrane</keyword>
<sequence>MHLFSLYVSVFALVHCWVACFTPKVFSINLVDEFALIALKAHITYDSQGILAANWSTKSSHCSWYGISCNAPQQRVSAINLSNMGLEGTITPQVGNLSFLISLDLSNNYFYSSLPKDIGKCKELQQLNLFNNKLVGSIPKAICNLPKLEELYLGNNHLIGEIPKKISHLLNLKILSFPMNNLTGFIAATIFNISSLLDISLSYNSLSGSLPMDICNTNPKLKWSFRDSLHSNSLTGEIPLSLFNISSLKFLNLAVNNLKGGIPKEMGNLRNLNILNLTSSGLSGPIPVEIFNISSLQLIDFNIIWMATEAPGVVFFSNQIHGPIPSGLCHLANLGFLDLSSNKLSGTIPSCFGNLTLLRGINLHSNGLASEGHMPPNFGDLVSLEYLDLSGNNLSGSIPKSLEALKYLKYLNVSFNKLQGEIPNGGPFANFTAESFISNLALCGEPRFQVMACEKDTRRHTKSLLLKCIVPLAVSLLIIIVVVLFVLRKQRQAKSEALQVQVDLTLLPRMRPMISHQELLYATNYFDEENLIGKGSLGMVYKGVLSDGLIVAVKVFNVELQGAFKSFEVEYEVMQNIRHRNLAKITSSCSNLVLEYLHHDYSNPVVHYDLKPSNVLLDDDMVAHISDFGIAKLLMGSEFMKRTKTLGTIAIWHQGIASTKGDIYSYGIMLMETFVRKKPTDEMFVEELTLKSWVESSANNIMEVIDVNLLTEEDESFALKQACFSSIMTLALDCTVEPPEKRINMKDVVVRLKKIFNKLLI</sequence>
<dbReference type="InterPro" id="IPR008271">
    <property type="entry name" value="Ser/Thr_kinase_AS"/>
</dbReference>
<dbReference type="AlphaFoldDB" id="A0A438FIU7"/>
<dbReference type="PANTHER" id="PTHR27008:SF585">
    <property type="entry name" value="PROTEIN KINASE DOMAIN-CONTAINING PROTEIN"/>
    <property type="match status" value="1"/>
</dbReference>
<dbReference type="Pfam" id="PF08263">
    <property type="entry name" value="LRRNT_2"/>
    <property type="match status" value="1"/>
</dbReference>
<dbReference type="SUPFAM" id="SSF52058">
    <property type="entry name" value="L domain-like"/>
    <property type="match status" value="2"/>
</dbReference>
<keyword evidence="5 14" id="KW-0732">Signal</keyword>
<feature type="signal peptide" evidence="14">
    <location>
        <begin position="1"/>
        <end position="27"/>
    </location>
</feature>
<keyword evidence="12" id="KW-0325">Glycoprotein</keyword>
<dbReference type="Gene3D" id="3.80.10.10">
    <property type="entry name" value="Ribonuclease Inhibitor"/>
    <property type="match status" value="3"/>
</dbReference>
<evidence type="ECO:0000256" key="8">
    <source>
        <dbReference type="ARBA" id="ARBA00022840"/>
    </source>
</evidence>
<keyword evidence="4 13" id="KW-0812">Transmembrane</keyword>
<reference evidence="16 17" key="1">
    <citation type="journal article" date="2018" name="PLoS Genet.">
        <title>Population sequencing reveals clonal diversity and ancestral inbreeding in the grapevine cultivar Chardonnay.</title>
        <authorList>
            <person name="Roach M.J."/>
            <person name="Johnson D.L."/>
            <person name="Bohlmann J."/>
            <person name="van Vuuren H.J."/>
            <person name="Jones S.J."/>
            <person name="Pretorius I.S."/>
            <person name="Schmidt S.A."/>
            <person name="Borneman A.R."/>
        </authorList>
    </citation>
    <scope>NUCLEOTIDE SEQUENCE [LARGE SCALE GENOMIC DNA]</scope>
    <source>
        <strain evidence="17">cv. Chardonnay</strain>
        <tissue evidence="16">Leaf</tissue>
    </source>
</reference>
<evidence type="ECO:0000256" key="12">
    <source>
        <dbReference type="ARBA" id="ARBA00023180"/>
    </source>
</evidence>
<dbReference type="InterPro" id="IPR011009">
    <property type="entry name" value="Kinase-like_dom_sf"/>
</dbReference>
<feature type="chain" id="PRO_5019563456" evidence="14">
    <location>
        <begin position="28"/>
        <end position="761"/>
    </location>
</feature>
<evidence type="ECO:0000256" key="5">
    <source>
        <dbReference type="ARBA" id="ARBA00022729"/>
    </source>
</evidence>
<dbReference type="Pfam" id="PF00069">
    <property type="entry name" value="Pkinase"/>
    <property type="match status" value="1"/>
</dbReference>
<dbReference type="Gene3D" id="1.10.510.10">
    <property type="entry name" value="Transferase(Phosphotransferase) domain 1"/>
    <property type="match status" value="1"/>
</dbReference>
<keyword evidence="16" id="KW-0418">Kinase</keyword>
<dbReference type="SMART" id="SM00369">
    <property type="entry name" value="LRR_TYP"/>
    <property type="match status" value="4"/>
</dbReference>
<organism evidence="16 17">
    <name type="scientific">Vitis vinifera</name>
    <name type="common">Grape</name>
    <dbReference type="NCBI Taxonomy" id="29760"/>
    <lineage>
        <taxon>Eukaryota</taxon>
        <taxon>Viridiplantae</taxon>
        <taxon>Streptophyta</taxon>
        <taxon>Embryophyta</taxon>
        <taxon>Tracheophyta</taxon>
        <taxon>Spermatophyta</taxon>
        <taxon>Magnoliopsida</taxon>
        <taxon>eudicotyledons</taxon>
        <taxon>Gunneridae</taxon>
        <taxon>Pentapetalae</taxon>
        <taxon>rosids</taxon>
        <taxon>Vitales</taxon>
        <taxon>Vitaceae</taxon>
        <taxon>Viteae</taxon>
        <taxon>Vitis</taxon>
    </lineage>
</organism>
<dbReference type="Pfam" id="PF13855">
    <property type="entry name" value="LRR_8"/>
    <property type="match status" value="2"/>
</dbReference>
<proteinExistence type="inferred from homology"/>
<evidence type="ECO:0000256" key="9">
    <source>
        <dbReference type="ARBA" id="ARBA00022989"/>
    </source>
</evidence>
<dbReference type="SMART" id="SM00220">
    <property type="entry name" value="S_TKc"/>
    <property type="match status" value="1"/>
</dbReference>
<protein>
    <submittedName>
        <fullName evidence="16">Receptor kinase-like protein Xa21</fullName>
    </submittedName>
</protein>
<evidence type="ECO:0000256" key="11">
    <source>
        <dbReference type="ARBA" id="ARBA00023170"/>
    </source>
</evidence>
<dbReference type="SUPFAM" id="SSF56112">
    <property type="entry name" value="Protein kinase-like (PK-like)"/>
    <property type="match status" value="1"/>
</dbReference>
<dbReference type="InterPro" id="IPR000719">
    <property type="entry name" value="Prot_kinase_dom"/>
</dbReference>
<evidence type="ECO:0000256" key="6">
    <source>
        <dbReference type="ARBA" id="ARBA00022737"/>
    </source>
</evidence>
<keyword evidence="6" id="KW-0677">Repeat</keyword>
<dbReference type="Proteomes" id="UP000288805">
    <property type="component" value="Unassembled WGS sequence"/>
</dbReference>
<evidence type="ECO:0000256" key="4">
    <source>
        <dbReference type="ARBA" id="ARBA00022692"/>
    </source>
</evidence>
<keyword evidence="16" id="KW-0808">Transferase</keyword>
<feature type="domain" description="Protein kinase" evidence="15">
    <location>
        <begin position="384"/>
        <end position="756"/>
    </location>
</feature>
<comment type="similarity">
    <text evidence="2">Belongs to the protein kinase superfamily. Ser/Thr protein kinase family.</text>
</comment>
<evidence type="ECO:0000256" key="2">
    <source>
        <dbReference type="ARBA" id="ARBA00008684"/>
    </source>
</evidence>
<evidence type="ECO:0000313" key="16">
    <source>
        <dbReference type="EMBL" id="RVW59892.1"/>
    </source>
</evidence>
<dbReference type="GO" id="GO:0004672">
    <property type="term" value="F:protein kinase activity"/>
    <property type="evidence" value="ECO:0007669"/>
    <property type="project" value="InterPro"/>
</dbReference>
<dbReference type="GO" id="GO:0016020">
    <property type="term" value="C:membrane"/>
    <property type="evidence" value="ECO:0007669"/>
    <property type="project" value="UniProtKB-SubCell"/>
</dbReference>
<dbReference type="InterPro" id="IPR013210">
    <property type="entry name" value="LRR_N_plant-typ"/>
</dbReference>
<name>A0A438FIU7_VITVI</name>
<keyword evidence="9 13" id="KW-1133">Transmembrane helix</keyword>
<dbReference type="PROSITE" id="PS00108">
    <property type="entry name" value="PROTEIN_KINASE_ST"/>
    <property type="match status" value="1"/>
</dbReference>
<dbReference type="GO" id="GO:0005524">
    <property type="term" value="F:ATP binding"/>
    <property type="evidence" value="ECO:0007669"/>
    <property type="project" value="UniProtKB-KW"/>
</dbReference>
<dbReference type="InterPro" id="IPR051809">
    <property type="entry name" value="Plant_receptor-like_S/T_kinase"/>
</dbReference>
<evidence type="ECO:0000256" key="1">
    <source>
        <dbReference type="ARBA" id="ARBA00004479"/>
    </source>
</evidence>
<evidence type="ECO:0000256" key="7">
    <source>
        <dbReference type="ARBA" id="ARBA00022741"/>
    </source>
</evidence>